<dbReference type="AlphaFoldDB" id="A0A5B8UBS4"/>
<sequence length="164" mass="17168">MSAAVALRPLTADLRPAVLALGLGPGQERFSGAPAATVPTGDAHGSREHVVIVEGETPVGYFQLDRHSVPGAPAGRDVLGLRALLVDHAAQGRGVGRAAMLALPAYVRKRFPACRRVTLTVNLGNPAAIRIYRDAGFADTGEIFRHRTAGPQHVMLLELGDAPG</sequence>
<accession>A0A5B8UBS4</accession>
<dbReference type="RefSeq" id="WP_146922727.1">
    <property type="nucleotide sequence ID" value="NZ_CP042430.1"/>
</dbReference>
<dbReference type="KEGG" id="bsol:FSW04_23585"/>
<dbReference type="OrthoDB" id="3526335at2"/>
<reference evidence="2 3" key="1">
    <citation type="journal article" date="2018" name="J. Microbiol.">
        <title>Baekduia soli gen. nov., sp. nov., a novel bacterium isolated from the soil of Baekdu Mountain and proposal of a novel family name, Baekduiaceae fam. nov.</title>
        <authorList>
            <person name="An D.S."/>
            <person name="Siddiqi M.Z."/>
            <person name="Kim K.H."/>
            <person name="Yu H.S."/>
            <person name="Im W.T."/>
        </authorList>
    </citation>
    <scope>NUCLEOTIDE SEQUENCE [LARGE SCALE GENOMIC DNA]</scope>
    <source>
        <strain evidence="2 3">BR7-21</strain>
    </source>
</reference>
<name>A0A5B8UBS4_9ACTN</name>
<dbReference type="CDD" id="cd04301">
    <property type="entry name" value="NAT_SF"/>
    <property type="match status" value="1"/>
</dbReference>
<organism evidence="2 3">
    <name type="scientific">Baekduia soli</name>
    <dbReference type="NCBI Taxonomy" id="496014"/>
    <lineage>
        <taxon>Bacteria</taxon>
        <taxon>Bacillati</taxon>
        <taxon>Actinomycetota</taxon>
        <taxon>Thermoleophilia</taxon>
        <taxon>Solirubrobacterales</taxon>
        <taxon>Baekduiaceae</taxon>
        <taxon>Baekduia</taxon>
    </lineage>
</organism>
<dbReference type="InterPro" id="IPR016181">
    <property type="entry name" value="Acyl_CoA_acyltransferase"/>
</dbReference>
<gene>
    <name evidence="2" type="ORF">FSW04_23585</name>
</gene>
<evidence type="ECO:0000313" key="3">
    <source>
        <dbReference type="Proteomes" id="UP000321805"/>
    </source>
</evidence>
<keyword evidence="2" id="KW-0808">Transferase</keyword>
<dbReference type="Gene3D" id="3.40.630.30">
    <property type="match status" value="1"/>
</dbReference>
<dbReference type="EMBL" id="CP042430">
    <property type="protein sequence ID" value="QEC50268.1"/>
    <property type="molecule type" value="Genomic_DNA"/>
</dbReference>
<keyword evidence="3" id="KW-1185">Reference proteome</keyword>
<protein>
    <submittedName>
        <fullName evidence="2">GNAT family N-acetyltransferase</fullName>
    </submittedName>
</protein>
<dbReference type="GO" id="GO:0016747">
    <property type="term" value="F:acyltransferase activity, transferring groups other than amino-acyl groups"/>
    <property type="evidence" value="ECO:0007669"/>
    <property type="project" value="InterPro"/>
</dbReference>
<evidence type="ECO:0000313" key="2">
    <source>
        <dbReference type="EMBL" id="QEC50268.1"/>
    </source>
</evidence>
<evidence type="ECO:0000259" key="1">
    <source>
        <dbReference type="PROSITE" id="PS51186"/>
    </source>
</evidence>
<dbReference type="PROSITE" id="PS51186">
    <property type="entry name" value="GNAT"/>
    <property type="match status" value="1"/>
</dbReference>
<proteinExistence type="predicted"/>
<dbReference type="InterPro" id="IPR000182">
    <property type="entry name" value="GNAT_dom"/>
</dbReference>
<dbReference type="Proteomes" id="UP000321805">
    <property type="component" value="Chromosome"/>
</dbReference>
<dbReference type="Pfam" id="PF00583">
    <property type="entry name" value="Acetyltransf_1"/>
    <property type="match status" value="1"/>
</dbReference>
<dbReference type="SUPFAM" id="SSF55729">
    <property type="entry name" value="Acyl-CoA N-acyltransferases (Nat)"/>
    <property type="match status" value="1"/>
</dbReference>
<feature type="domain" description="N-acetyltransferase" evidence="1">
    <location>
        <begin position="5"/>
        <end position="160"/>
    </location>
</feature>